<protein>
    <submittedName>
        <fullName evidence="2">Uncharacterized protein</fullName>
    </submittedName>
</protein>
<feature type="compositionally biased region" description="Basic and acidic residues" evidence="1">
    <location>
        <begin position="81"/>
        <end position="123"/>
    </location>
</feature>
<name>A0AAJ0GYK2_9PEZI</name>
<sequence>MIANRTSMLRPSFRVAYHQHVLPRLTRPGGRRTYATLQERVASSGDRPWQIAALAVTLPGVYLLRRTDDPKAKVQAHGHPGRNEEVQDRHSEPAEKEVKAEAKAESPPDEPMREEASKQKIEGAESENASSESDSEGAPTPSSPVSEQGDSKEMDDSQESQDQKLTDKQDSQRGDFTQK</sequence>
<evidence type="ECO:0000313" key="2">
    <source>
        <dbReference type="EMBL" id="KAK3308556.1"/>
    </source>
</evidence>
<evidence type="ECO:0000313" key="3">
    <source>
        <dbReference type="Proteomes" id="UP001273166"/>
    </source>
</evidence>
<feature type="compositionally biased region" description="Basic and acidic residues" evidence="1">
    <location>
        <begin position="149"/>
        <end position="179"/>
    </location>
</feature>
<organism evidence="2 3">
    <name type="scientific">Chaetomium strumarium</name>
    <dbReference type="NCBI Taxonomy" id="1170767"/>
    <lineage>
        <taxon>Eukaryota</taxon>
        <taxon>Fungi</taxon>
        <taxon>Dikarya</taxon>
        <taxon>Ascomycota</taxon>
        <taxon>Pezizomycotina</taxon>
        <taxon>Sordariomycetes</taxon>
        <taxon>Sordariomycetidae</taxon>
        <taxon>Sordariales</taxon>
        <taxon>Chaetomiaceae</taxon>
        <taxon>Chaetomium</taxon>
    </lineage>
</organism>
<keyword evidence="3" id="KW-1185">Reference proteome</keyword>
<feature type="region of interest" description="Disordered" evidence="1">
    <location>
        <begin position="69"/>
        <end position="179"/>
    </location>
</feature>
<comment type="caution">
    <text evidence="2">The sequence shown here is derived from an EMBL/GenBank/DDBJ whole genome shotgun (WGS) entry which is preliminary data.</text>
</comment>
<reference evidence="2" key="2">
    <citation type="submission" date="2023-06" db="EMBL/GenBank/DDBJ databases">
        <authorList>
            <consortium name="Lawrence Berkeley National Laboratory"/>
            <person name="Mondo S.J."/>
            <person name="Hensen N."/>
            <person name="Bonometti L."/>
            <person name="Westerberg I."/>
            <person name="Brannstrom I.O."/>
            <person name="Guillou S."/>
            <person name="Cros-Aarteil S."/>
            <person name="Calhoun S."/>
            <person name="Haridas S."/>
            <person name="Kuo A."/>
            <person name="Pangilinan J."/>
            <person name="Riley R."/>
            <person name="Labutti K."/>
            <person name="Andreopoulos B."/>
            <person name="Lipzen A."/>
            <person name="Chen C."/>
            <person name="Yanf M."/>
            <person name="Daum C."/>
            <person name="Ng V."/>
            <person name="Clum A."/>
            <person name="Steindorff A."/>
            <person name="Ohm R."/>
            <person name="Martin F."/>
            <person name="Silar P."/>
            <person name="Natvig D."/>
            <person name="Lalanne C."/>
            <person name="Gautier V."/>
            <person name="Ament-Velasquez S.L."/>
            <person name="Kruys A."/>
            <person name="Hutchinson M.I."/>
            <person name="Powell A.J."/>
            <person name="Barry K."/>
            <person name="Miller A.N."/>
            <person name="Grigoriev I.V."/>
            <person name="Debuchy R."/>
            <person name="Gladieux P."/>
            <person name="Thoren M.H."/>
            <person name="Johannesson H."/>
        </authorList>
    </citation>
    <scope>NUCLEOTIDE SEQUENCE</scope>
    <source>
        <strain evidence="2">CBS 333.67</strain>
    </source>
</reference>
<evidence type="ECO:0000256" key="1">
    <source>
        <dbReference type="SAM" id="MobiDB-lite"/>
    </source>
</evidence>
<reference evidence="2" key="1">
    <citation type="journal article" date="2023" name="Mol. Phylogenet. Evol.">
        <title>Genome-scale phylogeny and comparative genomics of the fungal order Sordariales.</title>
        <authorList>
            <person name="Hensen N."/>
            <person name="Bonometti L."/>
            <person name="Westerberg I."/>
            <person name="Brannstrom I.O."/>
            <person name="Guillou S."/>
            <person name="Cros-Aarteil S."/>
            <person name="Calhoun S."/>
            <person name="Haridas S."/>
            <person name="Kuo A."/>
            <person name="Mondo S."/>
            <person name="Pangilinan J."/>
            <person name="Riley R."/>
            <person name="LaButti K."/>
            <person name="Andreopoulos B."/>
            <person name="Lipzen A."/>
            <person name="Chen C."/>
            <person name="Yan M."/>
            <person name="Daum C."/>
            <person name="Ng V."/>
            <person name="Clum A."/>
            <person name="Steindorff A."/>
            <person name="Ohm R.A."/>
            <person name="Martin F."/>
            <person name="Silar P."/>
            <person name="Natvig D.O."/>
            <person name="Lalanne C."/>
            <person name="Gautier V."/>
            <person name="Ament-Velasquez S.L."/>
            <person name="Kruys A."/>
            <person name="Hutchinson M.I."/>
            <person name="Powell A.J."/>
            <person name="Barry K."/>
            <person name="Miller A.N."/>
            <person name="Grigoriev I.V."/>
            <person name="Debuchy R."/>
            <person name="Gladieux P."/>
            <person name="Hiltunen Thoren M."/>
            <person name="Johannesson H."/>
        </authorList>
    </citation>
    <scope>NUCLEOTIDE SEQUENCE</scope>
    <source>
        <strain evidence="2">CBS 333.67</strain>
    </source>
</reference>
<accession>A0AAJ0GYK2</accession>
<dbReference type="RefSeq" id="XP_062724336.1">
    <property type="nucleotide sequence ID" value="XM_062868791.1"/>
</dbReference>
<dbReference type="GeneID" id="87887620"/>
<dbReference type="Proteomes" id="UP001273166">
    <property type="component" value="Unassembled WGS sequence"/>
</dbReference>
<feature type="compositionally biased region" description="Low complexity" evidence="1">
    <location>
        <begin position="126"/>
        <end position="138"/>
    </location>
</feature>
<proteinExistence type="predicted"/>
<dbReference type="EMBL" id="JAUDZG010000002">
    <property type="protein sequence ID" value="KAK3308556.1"/>
    <property type="molecule type" value="Genomic_DNA"/>
</dbReference>
<dbReference type="AlphaFoldDB" id="A0AAJ0GYK2"/>
<gene>
    <name evidence="2" type="ORF">B0T15DRAFT_524710</name>
</gene>